<keyword evidence="3" id="KW-0963">Cytoplasm</keyword>
<evidence type="ECO:0000256" key="1">
    <source>
        <dbReference type="ARBA" id="ARBA00004120"/>
    </source>
</evidence>
<evidence type="ECO:0000256" key="3">
    <source>
        <dbReference type="ARBA" id="ARBA00022490"/>
    </source>
</evidence>
<dbReference type="GO" id="GO:0004693">
    <property type="term" value="F:cyclin-dependent protein serine/threonine kinase activity"/>
    <property type="evidence" value="ECO:0007669"/>
    <property type="project" value="InterPro"/>
</dbReference>
<dbReference type="InterPro" id="IPR044093">
    <property type="entry name" value="STKc_CDK10"/>
</dbReference>
<dbReference type="GO" id="GO:0005524">
    <property type="term" value="F:ATP binding"/>
    <property type="evidence" value="ECO:0007669"/>
    <property type="project" value="UniProtKB-UniRule"/>
</dbReference>
<name>A0AAD9K092_RIDPI</name>
<dbReference type="Pfam" id="PF00069">
    <property type="entry name" value="Pkinase"/>
    <property type="match status" value="1"/>
</dbReference>
<keyword evidence="5" id="KW-0597">Phosphoprotein</keyword>
<keyword evidence="10 17" id="KW-0067">ATP-binding</keyword>
<dbReference type="EMBL" id="JAODUO010001577">
    <property type="protein sequence ID" value="KAK2161490.1"/>
    <property type="molecule type" value="Genomic_DNA"/>
</dbReference>
<evidence type="ECO:0000256" key="13">
    <source>
        <dbReference type="ARBA" id="ARBA00059360"/>
    </source>
</evidence>
<evidence type="ECO:0000313" key="21">
    <source>
        <dbReference type="Proteomes" id="UP001209878"/>
    </source>
</evidence>
<evidence type="ECO:0000259" key="19">
    <source>
        <dbReference type="PROSITE" id="PS50011"/>
    </source>
</evidence>
<evidence type="ECO:0000256" key="16">
    <source>
        <dbReference type="ARBA" id="ARBA00081094"/>
    </source>
</evidence>
<dbReference type="Gene3D" id="1.10.510.10">
    <property type="entry name" value="Transferase(Phosphotransferase) domain 1"/>
    <property type="match status" value="1"/>
</dbReference>
<keyword evidence="4 18" id="KW-0723">Serine/threonine-protein kinase</keyword>
<evidence type="ECO:0000256" key="4">
    <source>
        <dbReference type="ARBA" id="ARBA00022527"/>
    </source>
</evidence>
<evidence type="ECO:0000313" key="20">
    <source>
        <dbReference type="EMBL" id="KAK2161490.1"/>
    </source>
</evidence>
<evidence type="ECO:0000256" key="17">
    <source>
        <dbReference type="PROSITE-ProRule" id="PRU10141"/>
    </source>
</evidence>
<dbReference type="PANTHER" id="PTHR24056">
    <property type="entry name" value="CELL DIVISION PROTEIN KINASE"/>
    <property type="match status" value="1"/>
</dbReference>
<evidence type="ECO:0000256" key="18">
    <source>
        <dbReference type="RuleBase" id="RU000304"/>
    </source>
</evidence>
<dbReference type="InterPro" id="IPR008271">
    <property type="entry name" value="Ser/Thr_kinase_AS"/>
</dbReference>
<dbReference type="CDD" id="cd07845">
    <property type="entry name" value="STKc_CDK10"/>
    <property type="match status" value="1"/>
</dbReference>
<dbReference type="Gene3D" id="3.30.200.20">
    <property type="entry name" value="Phosphorylase Kinase, domain 1"/>
    <property type="match status" value="1"/>
</dbReference>
<dbReference type="PANTHER" id="PTHR24056:SF508">
    <property type="entry name" value="CYCLIN-DEPENDENT KINASE 10"/>
    <property type="match status" value="1"/>
</dbReference>
<keyword evidence="9" id="KW-0970">Cilium biogenesis/degradation</keyword>
<keyword evidence="12" id="KW-0966">Cell projection</keyword>
<dbReference type="InterPro" id="IPR017441">
    <property type="entry name" value="Protein_kinase_ATP_BS"/>
</dbReference>
<dbReference type="Proteomes" id="UP001209878">
    <property type="component" value="Unassembled WGS sequence"/>
</dbReference>
<dbReference type="InterPro" id="IPR011009">
    <property type="entry name" value="Kinase-like_dom_sf"/>
</dbReference>
<dbReference type="GO" id="GO:0030030">
    <property type="term" value="P:cell projection organization"/>
    <property type="evidence" value="ECO:0007669"/>
    <property type="project" value="UniProtKB-KW"/>
</dbReference>
<dbReference type="PROSITE" id="PS00108">
    <property type="entry name" value="PROTEIN_KINASE_ST"/>
    <property type="match status" value="1"/>
</dbReference>
<comment type="function">
    <text evidence="13">Cyclin-dependent kinase that phosphorylates the transcription factor ETS2 (in vitro) and positively controls its proteasomal degradation (in cells). Involved in the regulation of actin cytoskeleton organization through the phosphorylation of actin dynamics regulators such as PKN2. Is a negative regulator of ciliogenesis through phosphorylation of PKN2 and promotion of RhoA signaling.</text>
</comment>
<evidence type="ECO:0000256" key="14">
    <source>
        <dbReference type="ARBA" id="ARBA00064010"/>
    </source>
</evidence>
<dbReference type="PROSITE" id="PS00107">
    <property type="entry name" value="PROTEIN_KINASE_ATP"/>
    <property type="match status" value="1"/>
</dbReference>
<evidence type="ECO:0000256" key="15">
    <source>
        <dbReference type="ARBA" id="ARBA00069133"/>
    </source>
</evidence>
<dbReference type="FunFam" id="1.10.510.10:FF:000289">
    <property type="entry name" value="cyclin-dependent kinase 10 isoform X2"/>
    <property type="match status" value="1"/>
</dbReference>
<dbReference type="InterPro" id="IPR050108">
    <property type="entry name" value="CDK"/>
</dbReference>
<comment type="subcellular location">
    <subcellularLocation>
        <location evidence="1">Cytoplasm</location>
        <location evidence="1">Cytoskeleton</location>
        <location evidence="1">Cilium basal body</location>
    </subcellularLocation>
</comment>
<keyword evidence="6" id="KW-0808">Transferase</keyword>
<keyword evidence="21" id="KW-1185">Reference proteome</keyword>
<dbReference type="GO" id="GO:0005634">
    <property type="term" value="C:nucleus"/>
    <property type="evidence" value="ECO:0007669"/>
    <property type="project" value="TreeGrafter"/>
</dbReference>
<dbReference type="InterPro" id="IPR000719">
    <property type="entry name" value="Prot_kinase_dom"/>
</dbReference>
<accession>A0AAD9K092</accession>
<gene>
    <name evidence="20" type="ORF">NP493_1578g00009</name>
</gene>
<proteinExistence type="inferred from homology"/>
<sequence>MAADSPVHDASASLERVGQFFSASLGNAFEIPECEKLGTCRSVTEFEKLNRVGEGTYGIVYRARDTKTDEIVALKKMRMENEKDGIPISGLREINILLNLRHKNIVELKEVVVGTSLDSIFLVMNYCEQDLASLLDNMPQPFSEAQVKCIMLQVFRGLKYLHTNFIIHRDLKVSNLLMTDKGYVKIADFGLARKFGVPVKPMTPRVVTLWYRAPELLFGSKIQTIAIDIWASGCILGELLAHHPLLPGRSEIHQIDMIVEMFGTPNDKIWPGFSSLPALENFTLKKQPYNNLRHTFPWLSEAGLRLLNSIFVYHPDKRATAADCLESSYFKEKPHPCDPELMPTFPEHRNLKRRSDQHENKGKARSTNSYQDFGSAFSTQLPFVSILLKHWNMA</sequence>
<evidence type="ECO:0000256" key="10">
    <source>
        <dbReference type="ARBA" id="ARBA00022840"/>
    </source>
</evidence>
<organism evidence="20 21">
    <name type="scientific">Ridgeia piscesae</name>
    <name type="common">Tubeworm</name>
    <dbReference type="NCBI Taxonomy" id="27915"/>
    <lineage>
        <taxon>Eukaryota</taxon>
        <taxon>Metazoa</taxon>
        <taxon>Spiralia</taxon>
        <taxon>Lophotrochozoa</taxon>
        <taxon>Annelida</taxon>
        <taxon>Polychaeta</taxon>
        <taxon>Sedentaria</taxon>
        <taxon>Canalipalpata</taxon>
        <taxon>Sabellida</taxon>
        <taxon>Siboglinidae</taxon>
        <taxon>Ridgeia</taxon>
    </lineage>
</organism>
<reference evidence="20" key="1">
    <citation type="journal article" date="2023" name="Mol. Biol. Evol.">
        <title>Third-Generation Sequencing Reveals the Adaptive Role of the Epigenome in Three Deep-Sea Polychaetes.</title>
        <authorList>
            <person name="Perez M."/>
            <person name="Aroh O."/>
            <person name="Sun Y."/>
            <person name="Lan Y."/>
            <person name="Juniper S.K."/>
            <person name="Young C.R."/>
            <person name="Angers B."/>
            <person name="Qian P.Y."/>
        </authorList>
    </citation>
    <scope>NUCLEOTIDE SEQUENCE</scope>
    <source>
        <strain evidence="20">R07B-5</strain>
    </source>
</reference>
<evidence type="ECO:0000256" key="11">
    <source>
        <dbReference type="ARBA" id="ARBA00023212"/>
    </source>
</evidence>
<comment type="caution">
    <text evidence="20">The sequence shown here is derived from an EMBL/GenBank/DDBJ whole genome shotgun (WGS) entry which is preliminary data.</text>
</comment>
<keyword evidence="8" id="KW-0418">Kinase</keyword>
<dbReference type="GO" id="GO:0007346">
    <property type="term" value="P:regulation of mitotic cell cycle"/>
    <property type="evidence" value="ECO:0007669"/>
    <property type="project" value="InterPro"/>
</dbReference>
<dbReference type="SUPFAM" id="SSF56112">
    <property type="entry name" value="Protein kinase-like (PK-like)"/>
    <property type="match status" value="1"/>
</dbReference>
<comment type="subunit">
    <text evidence="14">Heterodimer with CCNQ, the interaction is required for kinase activity. Interacts with ETS2. Interacts with PRK2.</text>
</comment>
<evidence type="ECO:0000256" key="9">
    <source>
        <dbReference type="ARBA" id="ARBA00022794"/>
    </source>
</evidence>
<feature type="domain" description="Protein kinase" evidence="19">
    <location>
        <begin position="46"/>
        <end position="330"/>
    </location>
</feature>
<evidence type="ECO:0000256" key="8">
    <source>
        <dbReference type="ARBA" id="ARBA00022777"/>
    </source>
</evidence>
<dbReference type="SMART" id="SM00220">
    <property type="entry name" value="S_TKc"/>
    <property type="match status" value="1"/>
</dbReference>
<protein>
    <recommendedName>
        <fullName evidence="15">Cyclin-dependent kinase 10</fullName>
    </recommendedName>
    <alternativeName>
        <fullName evidence="16">Cell division protein kinase 10</fullName>
    </alternativeName>
</protein>
<evidence type="ECO:0000256" key="2">
    <source>
        <dbReference type="ARBA" id="ARBA00006485"/>
    </source>
</evidence>
<evidence type="ECO:0000256" key="12">
    <source>
        <dbReference type="ARBA" id="ARBA00023273"/>
    </source>
</evidence>
<evidence type="ECO:0000256" key="5">
    <source>
        <dbReference type="ARBA" id="ARBA00022553"/>
    </source>
</evidence>
<dbReference type="FunFam" id="3.30.200.20:FF:000256">
    <property type="entry name" value="cyclin-dependent kinase 10 isoform X2"/>
    <property type="match status" value="1"/>
</dbReference>
<evidence type="ECO:0000256" key="7">
    <source>
        <dbReference type="ARBA" id="ARBA00022741"/>
    </source>
</evidence>
<dbReference type="AlphaFoldDB" id="A0AAD9K092"/>
<keyword evidence="7 17" id="KW-0547">Nucleotide-binding</keyword>
<keyword evidence="11" id="KW-0206">Cytoskeleton</keyword>
<feature type="binding site" evidence="17">
    <location>
        <position position="75"/>
    </location>
    <ligand>
        <name>ATP</name>
        <dbReference type="ChEBI" id="CHEBI:30616"/>
    </ligand>
</feature>
<dbReference type="PROSITE" id="PS50011">
    <property type="entry name" value="PROTEIN_KINASE_DOM"/>
    <property type="match status" value="1"/>
</dbReference>
<comment type="similarity">
    <text evidence="2">Belongs to the protein kinase superfamily. CMGC Ser/Thr protein kinase family. CDC2/CDKX subfamily.</text>
</comment>
<evidence type="ECO:0000256" key="6">
    <source>
        <dbReference type="ARBA" id="ARBA00022679"/>
    </source>
</evidence>